<protein>
    <submittedName>
        <fullName evidence="1">Uncharacterized protein</fullName>
    </submittedName>
</protein>
<organism evidence="1 2">
    <name type="scientific">Anaerobacillus alkalilacustris</name>
    <dbReference type="NCBI Taxonomy" id="393763"/>
    <lineage>
        <taxon>Bacteria</taxon>
        <taxon>Bacillati</taxon>
        <taxon>Bacillota</taxon>
        <taxon>Bacilli</taxon>
        <taxon>Bacillales</taxon>
        <taxon>Bacillaceae</taxon>
        <taxon>Anaerobacillus</taxon>
    </lineage>
</organism>
<gene>
    <name evidence="1" type="ORF">BKP37_12855</name>
</gene>
<dbReference type="Proteomes" id="UP000179524">
    <property type="component" value="Unassembled WGS sequence"/>
</dbReference>
<dbReference type="EMBL" id="MLQR01000030">
    <property type="protein sequence ID" value="OIJ12685.1"/>
    <property type="molecule type" value="Genomic_DNA"/>
</dbReference>
<keyword evidence="2" id="KW-1185">Reference proteome</keyword>
<evidence type="ECO:0000313" key="1">
    <source>
        <dbReference type="EMBL" id="OIJ12685.1"/>
    </source>
</evidence>
<name>A0A1S2LMN2_9BACI</name>
<reference evidence="1 2" key="1">
    <citation type="submission" date="2016-10" db="EMBL/GenBank/DDBJ databases">
        <title>Draft genome sequences of four alkaliphilic bacteria belonging to the Anaerobacillus genus.</title>
        <authorList>
            <person name="Bassil N.M."/>
            <person name="Lloyd J.R."/>
        </authorList>
    </citation>
    <scope>NUCLEOTIDE SEQUENCE [LARGE SCALE GENOMIC DNA]</scope>
    <source>
        <strain evidence="1 2">DSM 18345</strain>
    </source>
</reference>
<proteinExistence type="predicted"/>
<comment type="caution">
    <text evidence="1">The sequence shown here is derived from an EMBL/GenBank/DDBJ whole genome shotgun (WGS) entry which is preliminary data.</text>
</comment>
<evidence type="ECO:0000313" key="2">
    <source>
        <dbReference type="Proteomes" id="UP000179524"/>
    </source>
</evidence>
<dbReference type="AlphaFoldDB" id="A0A1S2LMN2"/>
<sequence length="70" mass="8302">MKNNYWDKERVLTMCDKCNNTGRLSFMVWSGAYMFQPCGCEVSKENEKKSLERLNQMHQEIMNNLESMTV</sequence>
<accession>A0A1S2LMN2</accession>